<evidence type="ECO:0000256" key="4">
    <source>
        <dbReference type="ARBA" id="ARBA00022801"/>
    </source>
</evidence>
<evidence type="ECO:0000313" key="6">
    <source>
        <dbReference type="EMBL" id="ABQ18730.1"/>
    </source>
</evidence>
<dbReference type="InterPro" id="IPR003610">
    <property type="entry name" value="CBM5/12"/>
</dbReference>
<accession>A0A0H3AED5</accession>
<dbReference type="GO" id="GO:0008061">
    <property type="term" value="F:chitin binding"/>
    <property type="evidence" value="ECO:0007669"/>
    <property type="project" value="UniProtKB-KW"/>
</dbReference>
<gene>
    <name evidence="6" type="ordered locus">VC0395_1137</name>
</gene>
<dbReference type="SUPFAM" id="SSF51055">
    <property type="entry name" value="Carbohydrate binding domain"/>
    <property type="match status" value="1"/>
</dbReference>
<dbReference type="Pfam" id="PF02839">
    <property type="entry name" value="CBM_5_12"/>
    <property type="match status" value="1"/>
</dbReference>
<evidence type="ECO:0000256" key="2">
    <source>
        <dbReference type="ARBA" id="ARBA00022669"/>
    </source>
</evidence>
<evidence type="ECO:0000256" key="3">
    <source>
        <dbReference type="ARBA" id="ARBA00022729"/>
    </source>
</evidence>
<proteinExistence type="predicted"/>
<dbReference type="GO" id="GO:0005576">
    <property type="term" value="C:extracellular region"/>
    <property type="evidence" value="ECO:0007669"/>
    <property type="project" value="InterPro"/>
</dbReference>
<keyword evidence="2" id="KW-0147">Chitin-binding</keyword>
<organism evidence="6 7">
    <name type="scientific">Vibrio cholerae serotype O1 (strain ATCC 39541 / Classical Ogawa 395 / O395)</name>
    <dbReference type="NCBI Taxonomy" id="345073"/>
    <lineage>
        <taxon>Bacteria</taxon>
        <taxon>Pseudomonadati</taxon>
        <taxon>Pseudomonadota</taxon>
        <taxon>Gammaproteobacteria</taxon>
        <taxon>Vibrionales</taxon>
        <taxon>Vibrionaceae</taxon>
        <taxon>Vibrio</taxon>
    </lineage>
</organism>
<dbReference type="Pfam" id="PF18416">
    <property type="entry name" value="GbpA_2"/>
    <property type="match status" value="1"/>
</dbReference>
<dbReference type="GO" id="GO:0004553">
    <property type="term" value="F:hydrolase activity, hydrolyzing O-glycosyl compounds"/>
    <property type="evidence" value="ECO:0007669"/>
    <property type="project" value="InterPro"/>
</dbReference>
<dbReference type="KEGG" id="vco:VC0395_1137"/>
<dbReference type="EMBL" id="CP000626">
    <property type="protein sequence ID" value="ABQ18730.1"/>
    <property type="molecule type" value="Genomic_DNA"/>
</dbReference>
<dbReference type="Proteomes" id="UP000000249">
    <property type="component" value="Chromosome 2"/>
</dbReference>
<dbReference type="CDD" id="cd12215">
    <property type="entry name" value="ChiC_BD"/>
    <property type="match status" value="1"/>
</dbReference>
<dbReference type="Gene3D" id="3.30.70.2150">
    <property type="match status" value="1"/>
</dbReference>
<dbReference type="PATRIC" id="fig|345073.21.peg.2891"/>
<name>A0A0H3AED5_VIBC3</name>
<dbReference type="GO" id="GO:0005975">
    <property type="term" value="P:carbohydrate metabolic process"/>
    <property type="evidence" value="ECO:0007669"/>
    <property type="project" value="InterPro"/>
</dbReference>
<dbReference type="eggNOG" id="COG3397">
    <property type="taxonomic scope" value="Bacteria"/>
</dbReference>
<dbReference type="PANTHER" id="PTHR34823:SF1">
    <property type="entry name" value="CHITIN-BINDING TYPE-4 DOMAIN-CONTAINING PROTEIN"/>
    <property type="match status" value="1"/>
</dbReference>
<dbReference type="InterPro" id="IPR004302">
    <property type="entry name" value="Cellulose/chitin-bd_N"/>
</dbReference>
<dbReference type="PANTHER" id="PTHR34823">
    <property type="entry name" value="GLCNAC-BINDING PROTEIN A"/>
    <property type="match status" value="1"/>
</dbReference>
<dbReference type="OrthoDB" id="3675244at2"/>
<keyword evidence="1" id="KW-0964">Secreted</keyword>
<keyword evidence="3" id="KW-0732">Signal</keyword>
<dbReference type="Gene3D" id="2.10.10.20">
    <property type="entry name" value="Carbohydrate-binding module superfamily 5/12"/>
    <property type="match status" value="1"/>
</dbReference>
<dbReference type="Gene3D" id="2.70.50.50">
    <property type="entry name" value="chitin-binding protein cbp21"/>
    <property type="match status" value="1"/>
</dbReference>
<dbReference type="AlphaFoldDB" id="A0A0H3AED5"/>
<dbReference type="InterPro" id="IPR036573">
    <property type="entry name" value="CBM_sf_5/12"/>
</dbReference>
<evidence type="ECO:0000259" key="5">
    <source>
        <dbReference type="SMART" id="SM00495"/>
    </source>
</evidence>
<dbReference type="SUPFAM" id="SSF81296">
    <property type="entry name" value="E set domains"/>
    <property type="match status" value="1"/>
</dbReference>
<dbReference type="CDD" id="cd21177">
    <property type="entry name" value="LPMO_AA10"/>
    <property type="match status" value="1"/>
</dbReference>
<dbReference type="InterPro" id="IPR041029">
    <property type="entry name" value="GbpA_2"/>
</dbReference>
<dbReference type="eggNOG" id="COG3979">
    <property type="taxonomic scope" value="Bacteria"/>
</dbReference>
<evidence type="ECO:0000256" key="1">
    <source>
        <dbReference type="ARBA" id="ARBA00022525"/>
    </source>
</evidence>
<dbReference type="InterPro" id="IPR014756">
    <property type="entry name" value="Ig_E-set"/>
</dbReference>
<reference evidence="6 7" key="1">
    <citation type="submission" date="2007-03" db="EMBL/GenBank/DDBJ databases">
        <authorList>
            <person name="Heidelberg J."/>
        </authorList>
    </citation>
    <scope>NUCLEOTIDE SEQUENCE [LARGE SCALE GENOMIC DNA]</scope>
    <source>
        <strain evidence="7">ATCC 39541 / Classical Ogawa 395 / O395</strain>
    </source>
</reference>
<dbReference type="Pfam" id="PF03067">
    <property type="entry name" value="LPMO_10"/>
    <property type="match status" value="1"/>
</dbReference>
<dbReference type="SMART" id="SM00495">
    <property type="entry name" value="ChtBD3"/>
    <property type="match status" value="1"/>
</dbReference>
<sequence length="402" mass="44383">MANNKSHNQEGITMKYGLKISALGSVILGVLAASQVQAHGWVEFPSARQNTCYLDGGFWDNAIPNQACQAAYDVSGAFPFVQRNEISANVQKYRDMAAVKAVVKDGELCSAGDKAKAGLNVPSAHWQKTGITLDANGQIEVVFHAATPHNPSYWQFYLSKATYDHTKPLTWDDLELVGSSDDVAAGSDKKYRFKVTLPQDRSGDAILYTRWQRVDAGGEGFYNCSDITFGGTTTPPDPTDPTDPVKLTALGYYVPQGFGPVEVGDSVRLRTFDTTGMETTDIALPIRANNLETWPAELAGQFNQLKNGEWFIGIWHQEMNHYMFDTQNLYANQVFAPNSNLTYRLSLTKGDTTPPTQPENAWDKSKTYTAGAVVTHKGKSWTAQWWTQGEEPGTTGEWGVWR</sequence>
<feature type="domain" description="Chitin-binding type-3" evidence="5">
    <location>
        <begin position="359"/>
        <end position="402"/>
    </location>
</feature>
<dbReference type="InterPro" id="IPR051024">
    <property type="entry name" value="GlcNAc_Chitin_IntDeg"/>
</dbReference>
<dbReference type="GO" id="GO:0030246">
    <property type="term" value="F:carbohydrate binding"/>
    <property type="evidence" value="ECO:0007669"/>
    <property type="project" value="InterPro"/>
</dbReference>
<evidence type="ECO:0000313" key="7">
    <source>
        <dbReference type="Proteomes" id="UP000000249"/>
    </source>
</evidence>
<keyword evidence="4" id="KW-0378">Hydrolase</keyword>
<protein>
    <submittedName>
        <fullName evidence="6">Chitinase</fullName>
    </submittedName>
</protein>
<dbReference type="KEGG" id="vcr:VC395_A0133"/>